<dbReference type="AlphaFoldDB" id="A0A3B0V1G6"/>
<evidence type="ECO:0000259" key="5">
    <source>
        <dbReference type="PROSITE" id="PS50893"/>
    </source>
</evidence>
<dbReference type="InterPro" id="IPR003439">
    <property type="entry name" value="ABC_transporter-like_ATP-bd"/>
</dbReference>
<dbReference type="EMBL" id="UOEX01000209">
    <property type="protein sequence ID" value="VAW37338.1"/>
    <property type="molecule type" value="Genomic_DNA"/>
</dbReference>
<dbReference type="GO" id="GO:0016887">
    <property type="term" value="F:ATP hydrolysis activity"/>
    <property type="evidence" value="ECO:0007669"/>
    <property type="project" value="InterPro"/>
</dbReference>
<evidence type="ECO:0000256" key="1">
    <source>
        <dbReference type="ARBA" id="ARBA00005417"/>
    </source>
</evidence>
<evidence type="ECO:0000256" key="4">
    <source>
        <dbReference type="ARBA" id="ARBA00022840"/>
    </source>
</evidence>
<keyword evidence="4 6" id="KW-0067">ATP-binding</keyword>
<sequence length="256" mass="27920">MTTAPDTEPVIEISGLDFSYNPQQPILSKVNISVAQFTSTCIVGPNGGGKSTLVKLILGLLRPDRGKVLLLGGPPEVTRSQVGYVPQYAKFDPLFPVSALDVTLMGRLDGRAKRYCRADYQAAHQALAEMDMDSHAQSSFAELSGGQQQRVLIARALTSAVKLLIMDEPTASIDAQVEGSLMEILRCLSQRMAVVLVTHDLGFTSKFFQSVICVHGQVHIHPTSEITGKMIQDMYGSDSQMIRHDHRCSTEGHTHV</sequence>
<dbReference type="InterPro" id="IPR050153">
    <property type="entry name" value="Metal_Ion_Import_ABC"/>
</dbReference>
<dbReference type="SMART" id="SM00382">
    <property type="entry name" value="AAA"/>
    <property type="match status" value="1"/>
</dbReference>
<dbReference type="SUPFAM" id="SSF52540">
    <property type="entry name" value="P-loop containing nucleoside triphosphate hydrolases"/>
    <property type="match status" value="1"/>
</dbReference>
<dbReference type="Pfam" id="PF00005">
    <property type="entry name" value="ABC_tran"/>
    <property type="match status" value="1"/>
</dbReference>
<dbReference type="GO" id="GO:0005524">
    <property type="term" value="F:ATP binding"/>
    <property type="evidence" value="ECO:0007669"/>
    <property type="project" value="UniProtKB-KW"/>
</dbReference>
<evidence type="ECO:0000313" key="6">
    <source>
        <dbReference type="EMBL" id="VAW37338.1"/>
    </source>
</evidence>
<comment type="similarity">
    <text evidence="1">Belongs to the ABC transporter superfamily.</text>
</comment>
<dbReference type="PROSITE" id="PS00211">
    <property type="entry name" value="ABC_TRANSPORTER_1"/>
    <property type="match status" value="1"/>
</dbReference>
<dbReference type="Gene3D" id="3.40.50.300">
    <property type="entry name" value="P-loop containing nucleotide triphosphate hydrolases"/>
    <property type="match status" value="1"/>
</dbReference>
<dbReference type="InterPro" id="IPR003593">
    <property type="entry name" value="AAA+_ATPase"/>
</dbReference>
<name>A0A3B0V1G6_9ZZZZ</name>
<dbReference type="PANTHER" id="PTHR42734">
    <property type="entry name" value="METAL TRANSPORT SYSTEM ATP-BINDING PROTEIN TM_0124-RELATED"/>
    <property type="match status" value="1"/>
</dbReference>
<organism evidence="6">
    <name type="scientific">hydrothermal vent metagenome</name>
    <dbReference type="NCBI Taxonomy" id="652676"/>
    <lineage>
        <taxon>unclassified sequences</taxon>
        <taxon>metagenomes</taxon>
        <taxon>ecological metagenomes</taxon>
    </lineage>
</organism>
<dbReference type="InterPro" id="IPR027417">
    <property type="entry name" value="P-loop_NTPase"/>
</dbReference>
<dbReference type="PANTHER" id="PTHR42734:SF17">
    <property type="entry name" value="METAL TRANSPORT SYSTEM ATP-BINDING PROTEIN TM_0124-RELATED"/>
    <property type="match status" value="1"/>
</dbReference>
<proteinExistence type="inferred from homology"/>
<protein>
    <submittedName>
        <fullName evidence="6">Zinc ABC transporter, ATP-binding protein ZnuC</fullName>
    </submittedName>
</protein>
<keyword evidence="3" id="KW-0547">Nucleotide-binding</keyword>
<gene>
    <name evidence="6" type="ORF">MNBD_DELTA03-821</name>
</gene>
<evidence type="ECO:0000256" key="2">
    <source>
        <dbReference type="ARBA" id="ARBA00022448"/>
    </source>
</evidence>
<dbReference type="CDD" id="cd03235">
    <property type="entry name" value="ABC_Metallic_Cations"/>
    <property type="match status" value="1"/>
</dbReference>
<feature type="domain" description="ABC transporter" evidence="5">
    <location>
        <begin position="11"/>
        <end position="240"/>
    </location>
</feature>
<accession>A0A3B0V1G6</accession>
<dbReference type="PROSITE" id="PS50893">
    <property type="entry name" value="ABC_TRANSPORTER_2"/>
    <property type="match status" value="1"/>
</dbReference>
<evidence type="ECO:0000256" key="3">
    <source>
        <dbReference type="ARBA" id="ARBA00022741"/>
    </source>
</evidence>
<reference evidence="6" key="1">
    <citation type="submission" date="2018-06" db="EMBL/GenBank/DDBJ databases">
        <authorList>
            <person name="Zhirakovskaya E."/>
        </authorList>
    </citation>
    <scope>NUCLEOTIDE SEQUENCE</scope>
</reference>
<keyword evidence="2" id="KW-0813">Transport</keyword>
<dbReference type="InterPro" id="IPR017871">
    <property type="entry name" value="ABC_transporter-like_CS"/>
</dbReference>